<evidence type="ECO:0000313" key="9">
    <source>
        <dbReference type="EMBL" id="MFC4561277.1"/>
    </source>
</evidence>
<keyword evidence="3 7" id="KW-0812">Transmembrane</keyword>
<protein>
    <submittedName>
        <fullName evidence="9">RDD family protein</fullName>
    </submittedName>
</protein>
<reference evidence="10" key="1">
    <citation type="journal article" date="2019" name="Int. J. Syst. Evol. Microbiol.">
        <title>The Global Catalogue of Microorganisms (GCM) 10K type strain sequencing project: providing services to taxonomists for standard genome sequencing and annotation.</title>
        <authorList>
            <consortium name="The Broad Institute Genomics Platform"/>
            <consortium name="The Broad Institute Genome Sequencing Center for Infectious Disease"/>
            <person name="Wu L."/>
            <person name="Ma J."/>
        </authorList>
    </citation>
    <scope>NUCLEOTIDE SEQUENCE [LARGE SCALE GENOMIC DNA]</scope>
    <source>
        <strain evidence="10">XZYJ18</strain>
    </source>
</reference>
<dbReference type="InterPro" id="IPR010432">
    <property type="entry name" value="RDD"/>
</dbReference>
<dbReference type="PANTHER" id="PTHR36115">
    <property type="entry name" value="PROLINE-RICH ANTIGEN HOMOLOG-RELATED"/>
    <property type="match status" value="1"/>
</dbReference>
<evidence type="ECO:0000256" key="7">
    <source>
        <dbReference type="SAM" id="Phobius"/>
    </source>
</evidence>
<evidence type="ECO:0000256" key="1">
    <source>
        <dbReference type="ARBA" id="ARBA00004651"/>
    </source>
</evidence>
<evidence type="ECO:0000256" key="3">
    <source>
        <dbReference type="ARBA" id="ARBA00022692"/>
    </source>
</evidence>
<dbReference type="Proteomes" id="UP001595923">
    <property type="component" value="Unassembled WGS sequence"/>
</dbReference>
<keyword evidence="2" id="KW-1003">Cell membrane</keyword>
<proteinExistence type="predicted"/>
<feature type="compositionally biased region" description="Low complexity" evidence="6">
    <location>
        <begin position="57"/>
        <end position="67"/>
    </location>
</feature>
<dbReference type="PANTHER" id="PTHR36115:SF4">
    <property type="entry name" value="MEMBRANE PROTEIN"/>
    <property type="match status" value="1"/>
</dbReference>
<evidence type="ECO:0000259" key="8">
    <source>
        <dbReference type="Pfam" id="PF06271"/>
    </source>
</evidence>
<accession>A0ABV9DRH7</accession>
<keyword evidence="4 7" id="KW-1133">Transmembrane helix</keyword>
<dbReference type="RefSeq" id="WP_378571883.1">
    <property type="nucleotide sequence ID" value="NZ_JBHSFQ010000003.1"/>
</dbReference>
<organism evidence="9 10">
    <name type="scientific">Nocardiopsis mangrovi</name>
    <dbReference type="NCBI Taxonomy" id="1179818"/>
    <lineage>
        <taxon>Bacteria</taxon>
        <taxon>Bacillati</taxon>
        <taxon>Actinomycetota</taxon>
        <taxon>Actinomycetes</taxon>
        <taxon>Streptosporangiales</taxon>
        <taxon>Nocardiopsidaceae</taxon>
        <taxon>Nocardiopsis</taxon>
    </lineage>
</organism>
<name>A0ABV9DRH7_9ACTN</name>
<evidence type="ECO:0000256" key="2">
    <source>
        <dbReference type="ARBA" id="ARBA00022475"/>
    </source>
</evidence>
<comment type="subcellular location">
    <subcellularLocation>
        <location evidence="1">Cell membrane</location>
        <topology evidence="1">Multi-pass membrane protein</topology>
    </subcellularLocation>
</comment>
<feature type="transmembrane region" description="Helical" evidence="7">
    <location>
        <begin position="226"/>
        <end position="249"/>
    </location>
</feature>
<sequence length="349" mass="35903">MNHPPPGEPAGDPGPAAPREPDPEPPHHGPQEPPGPHAPPEEGPSGPEEPPGPQEPQAPSGDPYAAPQGPPGGPHQPAAPHGEPADPRAPAYRPRHAPPREDGEDDPPGAAGPPPPAGGSASPLGARAPDAPGTGYPAPYGGSDPGAQEPYRPYLPFAPPGSTAAELGLRPAEWGRRLVARIIDGLVVIIPSFIVLFAVLIVWVVATGPGRPLPAGPFSAGAGENLLLDAVGALLVCALLVAYETWMLARWGATLGKMAMGLRIVPRHHPNGYGAHGAPGGPADTGLAGSTSLVRALVWWGPAGLNWLPVLGALIALFPLLNGLWPLWDRPDQQSLNDKAARTIVIRER</sequence>
<feature type="region of interest" description="Disordered" evidence="6">
    <location>
        <begin position="1"/>
        <end position="157"/>
    </location>
</feature>
<dbReference type="PRINTS" id="PR01217">
    <property type="entry name" value="PRICHEXTENSN"/>
</dbReference>
<feature type="compositionally biased region" description="Low complexity" evidence="6">
    <location>
        <begin position="118"/>
        <end position="142"/>
    </location>
</feature>
<dbReference type="EMBL" id="JBHSFQ010000003">
    <property type="protein sequence ID" value="MFC4561277.1"/>
    <property type="molecule type" value="Genomic_DNA"/>
</dbReference>
<comment type="caution">
    <text evidence="9">The sequence shown here is derived from an EMBL/GenBank/DDBJ whole genome shotgun (WGS) entry which is preliminary data.</text>
</comment>
<dbReference type="InterPro" id="IPR051791">
    <property type="entry name" value="Pra-immunoreactive"/>
</dbReference>
<dbReference type="Pfam" id="PF06271">
    <property type="entry name" value="RDD"/>
    <property type="match status" value="1"/>
</dbReference>
<keyword evidence="10" id="KW-1185">Reference proteome</keyword>
<feature type="compositionally biased region" description="Pro residues" evidence="6">
    <location>
        <begin position="31"/>
        <end position="56"/>
    </location>
</feature>
<feature type="compositionally biased region" description="Basic and acidic residues" evidence="6">
    <location>
        <begin position="19"/>
        <end position="30"/>
    </location>
</feature>
<evidence type="ECO:0000313" key="10">
    <source>
        <dbReference type="Proteomes" id="UP001595923"/>
    </source>
</evidence>
<evidence type="ECO:0000256" key="4">
    <source>
        <dbReference type="ARBA" id="ARBA00022989"/>
    </source>
</evidence>
<feature type="compositionally biased region" description="Low complexity" evidence="6">
    <location>
        <begin position="75"/>
        <end position="92"/>
    </location>
</feature>
<feature type="transmembrane region" description="Helical" evidence="7">
    <location>
        <begin position="305"/>
        <end position="328"/>
    </location>
</feature>
<evidence type="ECO:0000256" key="6">
    <source>
        <dbReference type="SAM" id="MobiDB-lite"/>
    </source>
</evidence>
<evidence type="ECO:0000256" key="5">
    <source>
        <dbReference type="ARBA" id="ARBA00023136"/>
    </source>
</evidence>
<feature type="domain" description="RDD" evidence="8">
    <location>
        <begin position="172"/>
        <end position="270"/>
    </location>
</feature>
<gene>
    <name evidence="9" type="ORF">ACFO4E_05345</name>
</gene>
<feature type="transmembrane region" description="Helical" evidence="7">
    <location>
        <begin position="186"/>
        <end position="206"/>
    </location>
</feature>
<keyword evidence="5 7" id="KW-0472">Membrane</keyword>